<evidence type="ECO:0000313" key="4">
    <source>
        <dbReference type="EMBL" id="PWN88178.1"/>
    </source>
</evidence>
<sequence length="1949" mass="215074">MNEEAGEPAGLSAKQRRALRQRQDPHGLHPFKRLFIGPSPVPSSSAAAVAAAIAEDVAITKPNAIAVAGQQGSVMVASQDRRSSHDSSSTQHLARAPGPDGAPERSQEPSRKRSNSFLRPLFPSSSPSQDRTISPRGSTARPELASLTIPGGPSPDKRRAVRDSSVASIDKRPRAVTRDASMASFASAKSRPYSSMSETEADDGTRQPRSHGRDDGTLTDRATSSSPTKVRSSSPPFLSRPRGLSSDRRRASRSAVETGPMKAVRKKLSFDIAADAKSRRGRSEGDYQQSVHDGTSKQTLDLDMRSDEEEEVASPTSPISPSSRPNKGKAAMAASSSSGLRGAASHPTIGRTQSRSQDDASSSYTVRTARGADGGIPRTGSFHSHRSSSLTRSQGRAYARNSVGAGGHKHVEEPDDDDEEEEVNDAGGVPEASHDRRVSIAAQNNLGHKSRQSLDERRERSRQRSKMLGQGVPVGSTGALHGRSSSRIHGRDISRQSRMSRASTAGTLGSVGTRFTEGSFGASGGVRSRFFTFFGRRRDGPSEAKARDIQLDNIRHGRKLSAKGGVVAGAVGTSAGGTKWVGQTFEVGKRFWEVIESREEQLADEERAKGHHFGPNDVVTEEQDEDEDEEEDEGEEDYLARIQHGRPRDRQMTKSPSDVLNTFARQAKQASRTDSEEVDDSDGHRPPTPALVPNESESDGSSPQRRTPGTPAPPNVVVERTSEDSKRPLSAGEEHKRKSLHHENSAASLLTVPHERGPDHESSFDIESRQGWSDVVSFMTANSSFKGSDRGRNDFGSLVEKSRRAFDHGLDGIRASRHSNSRKNTSDKKDGKISDLVTRVIREASGSISEEIRANRAGESSVQTLGREPMSPREAAQHPEPPLDVEEKLPEEAYELLRRTSDPGCRPDADPSNDAASDTAVIMQRTESPVDASKGNTNVESPMEHEPIASAQPGNRAPLILEPKRAEGQSNIRSKERSVQFQDGDRLRIPLTGTGRSLSSSLFARNSPSSEPGPASVLLGGRLRGHTSSGDAAPAPPEEVLSRDHTPDESAHNSISKRSPSRELQQYTGEDEVVTRKSVLKKDRMLVKTAWSPSEDLPKDFNEREHRKYPLFMGDFREYLVVLRMGRLELWDDPSFTSRLLGHNDRLTLEMTVPLQKGKTFASIYSPIDRIFCITFAKDADHRGLLELRKSGTHVLLFDARSQSIGSDWMWELWRELGGTIPESLDVHIPIVDIRVRIPIPDEIPTGDEGEADGILALLPSSASQHGMEGEGYKMANRRNLLHVIRTLCHQIPQWDELAKKIRDMGLRYELAWRNEISLHWIAHDRTTQGLSRDWAVLCGAIMPEYNKKPSVLEFRAAVHYPSQVRMPKGKVLTEPPSVEGFLWRVKAVSGALTRLYVTVHDGHIFFCRPTRAFPPDRHLACATEDSATALATAVPGQNQGMDRMEVGSSTHGQHRTYFHRHPQQGPHRRVTDVLMGRKKRVLREESLAALREQVMETVAAVASTQEEVDAQMEAYRAFEKRRQFEQINNADGYVDLRDILLVKSCGSGPTYRPGSDECEEERGTAPSSGTATPLAKLSEMERADGAEPAQEPEDVGGEEGLAAAKDRLALRRERQFEVTMANHRSIRFEAYSRSVAREWLERLTALARYWKRREKTDALELMNASGYDPTLIRKRLQERSEPRPLGVSADAERISPMLGNIWNWCTIQGCRGIIRSGRLFHKKKAYQPFRSRYYILIAGRLLCYKLMTSNRTSRARQNSGIFHRRQETVVHLRDAYVYSGKLTEEMLLNGRSEGAGGFGASFGEGSGGAASATSRHLLPRVYADGLMSVDGDMDCTFVIRYRPQRVNQPADPQVVVSTGLDSATQAEASTVAPPVERTTEAANPSALPTLGDKTHMNLVLRARSKLERDLWVHAISVEIERLVRDDREREDRLRNAGKTPYKAHQHYL</sequence>
<keyword evidence="1" id="KW-0175">Coiled coil</keyword>
<feature type="compositionally biased region" description="Acidic residues" evidence="2">
    <location>
        <begin position="413"/>
        <end position="424"/>
    </location>
</feature>
<keyword evidence="5" id="KW-1185">Reference proteome</keyword>
<dbReference type="InterPro" id="IPR039486">
    <property type="entry name" value="Mug56/Spo71_PH"/>
</dbReference>
<dbReference type="InterPro" id="IPR057379">
    <property type="entry name" value="PH_SPO71"/>
</dbReference>
<feature type="compositionally biased region" description="Polar residues" evidence="2">
    <location>
        <begin position="1052"/>
        <end position="1068"/>
    </location>
</feature>
<reference evidence="4" key="1">
    <citation type="journal article" date="2018" name="Mol. Biol. Evol.">
        <title>Broad Genomic Sampling Reveals a Smut Pathogenic Ancestry of the Fungal Clade Ustilaginomycotina.</title>
        <authorList>
            <person name="Kijpornyongpan T."/>
            <person name="Mondo S.J."/>
            <person name="Barry K."/>
            <person name="Sandor L."/>
            <person name="Lee J."/>
            <person name="Lipzen A."/>
            <person name="Pangilinan J."/>
            <person name="LaButti K."/>
            <person name="Hainaut M."/>
            <person name="Henrissat B."/>
            <person name="Grigoriev I.V."/>
            <person name="Spatafora J.W."/>
            <person name="Aime M.C."/>
        </authorList>
    </citation>
    <scope>NUCLEOTIDE SEQUENCE [LARGE SCALE GENOMIC DNA]</scope>
    <source>
        <strain evidence="4">MCA 4198</strain>
    </source>
</reference>
<feature type="coiled-coil region" evidence="1">
    <location>
        <begin position="1488"/>
        <end position="1522"/>
    </location>
</feature>
<feature type="compositionally biased region" description="Basic and acidic residues" evidence="2">
    <location>
        <begin position="1040"/>
        <end position="1051"/>
    </location>
</feature>
<evidence type="ECO:0000259" key="3">
    <source>
        <dbReference type="SMART" id="SM00233"/>
    </source>
</evidence>
<feature type="compositionally biased region" description="Basic and acidic residues" evidence="2">
    <location>
        <begin position="274"/>
        <end position="285"/>
    </location>
</feature>
<dbReference type="Pfam" id="PF15404">
    <property type="entry name" value="PH_4"/>
    <property type="match status" value="1"/>
</dbReference>
<feature type="compositionally biased region" description="Basic and acidic residues" evidence="2">
    <location>
        <begin position="203"/>
        <end position="218"/>
    </location>
</feature>
<dbReference type="SMART" id="SM00233">
    <property type="entry name" value="PH"/>
    <property type="match status" value="3"/>
</dbReference>
<dbReference type="GeneID" id="37044226"/>
<organism evidence="4 5">
    <name type="scientific">Acaromyces ingoldii</name>
    <dbReference type="NCBI Taxonomy" id="215250"/>
    <lineage>
        <taxon>Eukaryota</taxon>
        <taxon>Fungi</taxon>
        <taxon>Dikarya</taxon>
        <taxon>Basidiomycota</taxon>
        <taxon>Ustilaginomycotina</taxon>
        <taxon>Exobasidiomycetes</taxon>
        <taxon>Exobasidiales</taxon>
        <taxon>Cryptobasidiaceae</taxon>
        <taxon>Acaromyces</taxon>
    </lineage>
</organism>
<feature type="region of interest" description="Disordered" evidence="2">
    <location>
        <begin position="71"/>
        <end position="519"/>
    </location>
</feature>
<feature type="region of interest" description="Disordered" evidence="2">
    <location>
        <begin position="803"/>
        <end position="1072"/>
    </location>
</feature>
<dbReference type="RefSeq" id="XP_025375376.1">
    <property type="nucleotide sequence ID" value="XM_025522310.1"/>
</dbReference>
<dbReference type="InParanoid" id="A0A316YHS7"/>
<feature type="compositionally biased region" description="Basic and acidic residues" evidence="2">
    <location>
        <begin position="720"/>
        <end position="744"/>
    </location>
</feature>
<feature type="compositionally biased region" description="Basic and acidic residues" evidence="2">
    <location>
        <begin position="102"/>
        <end position="111"/>
    </location>
</feature>
<feature type="compositionally biased region" description="Basic and acidic residues" evidence="2">
    <location>
        <begin position="962"/>
        <end position="988"/>
    </location>
</feature>
<gene>
    <name evidence="4" type="ORF">FA10DRAFT_268392</name>
</gene>
<feature type="compositionally biased region" description="Low complexity" evidence="2">
    <location>
        <begin position="224"/>
        <end position="244"/>
    </location>
</feature>
<feature type="region of interest" description="Disordered" evidence="2">
    <location>
        <begin position="1"/>
        <end position="45"/>
    </location>
</feature>
<evidence type="ECO:0000256" key="1">
    <source>
        <dbReference type="SAM" id="Coils"/>
    </source>
</evidence>
<dbReference type="GO" id="GO:1902657">
    <property type="term" value="P:protein localization to prospore membrane"/>
    <property type="evidence" value="ECO:0007669"/>
    <property type="project" value="InterPro"/>
</dbReference>
<dbReference type="Pfam" id="PF23207">
    <property type="entry name" value="PH_SPO71"/>
    <property type="match status" value="1"/>
</dbReference>
<dbReference type="OrthoDB" id="5579281at2759"/>
<evidence type="ECO:0000313" key="5">
    <source>
        <dbReference type="Proteomes" id="UP000245768"/>
    </source>
</evidence>
<feature type="compositionally biased region" description="Basic and acidic residues" evidence="2">
    <location>
        <begin position="753"/>
        <end position="767"/>
    </location>
</feature>
<feature type="compositionally biased region" description="Acidic residues" evidence="2">
    <location>
        <begin position="619"/>
        <end position="637"/>
    </location>
</feature>
<name>A0A316YHS7_9BASI</name>
<feature type="region of interest" description="Disordered" evidence="2">
    <location>
        <begin position="1551"/>
        <end position="1575"/>
    </location>
</feature>
<feature type="domain" description="PH" evidence="3">
    <location>
        <begin position="1714"/>
        <end position="1923"/>
    </location>
</feature>
<feature type="compositionally biased region" description="Low complexity" evidence="2">
    <location>
        <begin position="115"/>
        <end position="128"/>
    </location>
</feature>
<dbReference type="InterPro" id="IPR001849">
    <property type="entry name" value="PH_domain"/>
</dbReference>
<dbReference type="PANTHER" id="PTHR28076">
    <property type="entry name" value="SPORULATION-SPECIFIC PROTEIN 71"/>
    <property type="match status" value="1"/>
</dbReference>
<feature type="compositionally biased region" description="Low complexity" evidence="2">
    <location>
        <begin position="910"/>
        <end position="920"/>
    </location>
</feature>
<dbReference type="Proteomes" id="UP000245768">
    <property type="component" value="Unassembled WGS sequence"/>
</dbReference>
<feature type="domain" description="PH" evidence="3">
    <location>
        <begin position="1079"/>
        <end position="1220"/>
    </location>
</feature>
<feature type="compositionally biased region" description="Basic and acidic residues" evidence="2">
    <location>
        <begin position="671"/>
        <end position="685"/>
    </location>
</feature>
<dbReference type="EMBL" id="KZ819638">
    <property type="protein sequence ID" value="PWN88178.1"/>
    <property type="molecule type" value="Genomic_DNA"/>
</dbReference>
<accession>A0A316YHS7</accession>
<feature type="compositionally biased region" description="Polar residues" evidence="2">
    <location>
        <begin position="496"/>
        <end position="507"/>
    </location>
</feature>
<feature type="compositionally biased region" description="Polar residues" evidence="2">
    <location>
        <begin position="653"/>
        <end position="670"/>
    </location>
</feature>
<feature type="domain" description="PH" evidence="3">
    <location>
        <begin position="1377"/>
        <end position="1651"/>
    </location>
</feature>
<feature type="compositionally biased region" description="Basic and acidic residues" evidence="2">
    <location>
        <begin position="824"/>
        <end position="833"/>
    </location>
</feature>
<protein>
    <recommendedName>
        <fullName evidence="3">PH domain-containing protein</fullName>
    </recommendedName>
</protein>
<dbReference type="STRING" id="215250.A0A316YHS7"/>
<feature type="region of interest" description="Disordered" evidence="2">
    <location>
        <begin position="602"/>
        <end position="767"/>
    </location>
</feature>
<dbReference type="InterPro" id="IPR040345">
    <property type="entry name" value="Mug56/Spo71"/>
</dbReference>
<dbReference type="PANTHER" id="PTHR28076:SF1">
    <property type="entry name" value="PROSPORE MEMBRANE ADAPTER PROTEIN SPO71"/>
    <property type="match status" value="1"/>
</dbReference>
<feature type="compositionally biased region" description="Basic and acidic residues" evidence="2">
    <location>
        <begin position="885"/>
        <end position="909"/>
    </location>
</feature>
<evidence type="ECO:0000256" key="2">
    <source>
        <dbReference type="SAM" id="MobiDB-lite"/>
    </source>
</evidence>
<feature type="compositionally biased region" description="Polar residues" evidence="2">
    <location>
        <begin position="286"/>
        <end position="299"/>
    </location>
</feature>
<feature type="compositionally biased region" description="Polar residues" evidence="2">
    <location>
        <begin position="350"/>
        <end position="366"/>
    </location>
</feature>
<proteinExistence type="predicted"/>
<feature type="compositionally biased region" description="Low complexity" evidence="2">
    <location>
        <begin position="314"/>
        <end position="345"/>
    </location>
</feature>
<feature type="region of interest" description="Disordered" evidence="2">
    <location>
        <begin position="1867"/>
        <end position="1890"/>
    </location>
</feature>